<dbReference type="PANTHER" id="PTHR33693">
    <property type="entry name" value="TYPE-5 URACIL-DNA GLYCOSYLASE"/>
    <property type="match status" value="1"/>
</dbReference>
<dbReference type="InterPro" id="IPR005122">
    <property type="entry name" value="Uracil-DNA_glycosylase-like"/>
</dbReference>
<dbReference type="InterPro" id="IPR051536">
    <property type="entry name" value="UDG_Type-4/5"/>
</dbReference>
<dbReference type="EMBL" id="BAND01000085">
    <property type="protein sequence ID" value="GAJ29897.1"/>
    <property type="molecule type" value="Genomic_DNA"/>
</dbReference>
<dbReference type="GO" id="GO:0046872">
    <property type="term" value="F:metal ion binding"/>
    <property type="evidence" value="ECO:0007669"/>
    <property type="project" value="UniProtKB-KW"/>
</dbReference>
<accession>A0A023D6V2</accession>
<gene>
    <name evidence="10" type="ORF">Amme_085_025</name>
</gene>
<dbReference type="OrthoDB" id="5290748at2"/>
<organism evidence="10 11">
    <name type="scientific">Acidomonas methanolica NBRC 104435</name>
    <dbReference type="NCBI Taxonomy" id="1231351"/>
    <lineage>
        <taxon>Bacteria</taxon>
        <taxon>Pseudomonadati</taxon>
        <taxon>Pseudomonadota</taxon>
        <taxon>Alphaproteobacteria</taxon>
        <taxon>Acetobacterales</taxon>
        <taxon>Acetobacteraceae</taxon>
        <taxon>Acidomonas</taxon>
    </lineage>
</organism>
<evidence type="ECO:0000256" key="2">
    <source>
        <dbReference type="ARBA" id="ARBA00022723"/>
    </source>
</evidence>
<proteinExistence type="predicted"/>
<evidence type="ECO:0000313" key="10">
    <source>
        <dbReference type="EMBL" id="GAJ29897.1"/>
    </source>
</evidence>
<dbReference type="Gene3D" id="3.40.470.10">
    <property type="entry name" value="Uracil-DNA glycosylase-like domain"/>
    <property type="match status" value="1"/>
</dbReference>
<dbReference type="InterPro" id="IPR036895">
    <property type="entry name" value="Uracil-DNA_glycosylase-like_sf"/>
</dbReference>
<keyword evidence="1" id="KW-0004">4Fe-4S</keyword>
<reference evidence="11" key="1">
    <citation type="journal article" date="2014" name="FEMS Microbiol. Lett.">
        <title>Draft Genomic DNA Sequence of the Facultatively Methylotrophic Bacterium Acidomonas methanolica type strain MB58.</title>
        <authorList>
            <person name="Higashiura N."/>
            <person name="Hadano H."/>
            <person name="Hirakawa H."/>
            <person name="Matsutani M."/>
            <person name="Takabe S."/>
            <person name="Matsushita K."/>
            <person name="Azuma Y."/>
        </authorList>
    </citation>
    <scope>NUCLEOTIDE SEQUENCE [LARGE SCALE GENOMIC DNA]</scope>
    <source>
        <strain evidence="11">MB58</strain>
    </source>
</reference>
<dbReference type="GO" id="GO:0051539">
    <property type="term" value="F:4 iron, 4 sulfur cluster binding"/>
    <property type="evidence" value="ECO:0007669"/>
    <property type="project" value="UniProtKB-KW"/>
</dbReference>
<evidence type="ECO:0000256" key="8">
    <source>
        <dbReference type="SAM" id="MobiDB-lite"/>
    </source>
</evidence>
<evidence type="ECO:0000313" key="11">
    <source>
        <dbReference type="Proteomes" id="UP000019760"/>
    </source>
</evidence>
<dbReference type="Pfam" id="PF03167">
    <property type="entry name" value="UDG"/>
    <property type="match status" value="1"/>
</dbReference>
<sequence length="270" mass="28934">MPDFPFPTAPLPAARLQALLAALTLQRDWGVDCTLDETPIDRFAAAAPQDSRAPRPTPPIPAASQGATPADATTLAEFCARLAALRDHPLARTATHAVMPVHVEGSRLMVIGETPQADEDRSGIVLSGADHAMFDRMIGAIGLDRAALSLAPAIPWRPPGGREVSPAEMQFCRPLLHRAIALCRPDRLLLLGLTPARMMLGDAVTLAQIRGKWREVEIPGLGSRPALVTRHPMQLPASSRARQEAWRDLLLLAETLDSHPPAGDESGQDG</sequence>
<evidence type="ECO:0000256" key="5">
    <source>
        <dbReference type="ARBA" id="ARBA00023004"/>
    </source>
</evidence>
<evidence type="ECO:0000256" key="6">
    <source>
        <dbReference type="ARBA" id="ARBA00023014"/>
    </source>
</evidence>
<keyword evidence="6" id="KW-0411">Iron-sulfur</keyword>
<evidence type="ECO:0000259" key="9">
    <source>
        <dbReference type="SMART" id="SM00986"/>
    </source>
</evidence>
<dbReference type="PANTHER" id="PTHR33693:SF1">
    <property type="entry name" value="TYPE-4 URACIL-DNA GLYCOSYLASE"/>
    <property type="match status" value="1"/>
</dbReference>
<dbReference type="Proteomes" id="UP000019760">
    <property type="component" value="Unassembled WGS sequence"/>
</dbReference>
<keyword evidence="4" id="KW-0378">Hydrolase</keyword>
<evidence type="ECO:0000256" key="7">
    <source>
        <dbReference type="ARBA" id="ARBA00023204"/>
    </source>
</evidence>
<dbReference type="SMART" id="SM00986">
    <property type="entry name" value="UDG"/>
    <property type="match status" value="1"/>
</dbReference>
<reference evidence="10 11" key="2">
    <citation type="journal article" date="2014" name="FEMS Microbiol. Lett.">
        <title>Draft genomic DNA sequence of the facultatively methylotrophic bacterium Acidomonas methanolica type strain MB58.</title>
        <authorList>
            <person name="Higashiura N."/>
            <person name="Hadano H."/>
            <person name="Hirakawa H."/>
            <person name="Matsutani M."/>
            <person name="Takabe S."/>
            <person name="Matsushita K."/>
            <person name="Azuma Y."/>
        </authorList>
    </citation>
    <scope>NUCLEOTIDE SEQUENCE [LARGE SCALE GENOMIC DNA]</scope>
    <source>
        <strain evidence="10 11">MB58</strain>
    </source>
</reference>
<evidence type="ECO:0000256" key="1">
    <source>
        <dbReference type="ARBA" id="ARBA00022485"/>
    </source>
</evidence>
<keyword evidence="11" id="KW-1185">Reference proteome</keyword>
<dbReference type="SMART" id="SM00987">
    <property type="entry name" value="UreE_C"/>
    <property type="match status" value="1"/>
</dbReference>
<name>A0A023D6V2_ACIMT</name>
<feature type="region of interest" description="Disordered" evidence="8">
    <location>
        <begin position="45"/>
        <end position="68"/>
    </location>
</feature>
<keyword evidence="7" id="KW-0234">DNA repair</keyword>
<dbReference type="AlphaFoldDB" id="A0A023D6V2"/>
<dbReference type="CDD" id="cd10030">
    <property type="entry name" value="UDG-F4_TTUDGA_SPO1dp_like"/>
    <property type="match status" value="1"/>
</dbReference>
<evidence type="ECO:0000256" key="4">
    <source>
        <dbReference type="ARBA" id="ARBA00022801"/>
    </source>
</evidence>
<keyword evidence="3" id="KW-0227">DNA damage</keyword>
<keyword evidence="2" id="KW-0479">Metal-binding</keyword>
<dbReference type="GO" id="GO:0006281">
    <property type="term" value="P:DNA repair"/>
    <property type="evidence" value="ECO:0007669"/>
    <property type="project" value="UniProtKB-KW"/>
</dbReference>
<dbReference type="SUPFAM" id="SSF52141">
    <property type="entry name" value="Uracil-DNA glycosylase-like"/>
    <property type="match status" value="1"/>
</dbReference>
<feature type="domain" description="Uracil-DNA glycosylase-like" evidence="9">
    <location>
        <begin position="99"/>
        <end position="250"/>
    </location>
</feature>
<dbReference type="GO" id="GO:0097506">
    <property type="term" value="F:deaminated base DNA N-glycosylase activity"/>
    <property type="evidence" value="ECO:0007669"/>
    <property type="project" value="UniProtKB-ARBA"/>
</dbReference>
<keyword evidence="5" id="KW-0408">Iron</keyword>
<evidence type="ECO:0000256" key="3">
    <source>
        <dbReference type="ARBA" id="ARBA00022763"/>
    </source>
</evidence>
<dbReference type="RefSeq" id="WP_042060269.1">
    <property type="nucleotide sequence ID" value="NZ_BAND01000085.1"/>
</dbReference>
<comment type="caution">
    <text evidence="10">The sequence shown here is derived from an EMBL/GenBank/DDBJ whole genome shotgun (WGS) entry which is preliminary data.</text>
</comment>
<protein>
    <submittedName>
        <fullName evidence="10">Bacteriophage-type DNA polymerase</fullName>
    </submittedName>
</protein>